<evidence type="ECO:0000256" key="1">
    <source>
        <dbReference type="ARBA" id="ARBA00001974"/>
    </source>
</evidence>
<dbReference type="InterPro" id="IPR002218">
    <property type="entry name" value="MnmG-rel"/>
</dbReference>
<feature type="binding site" evidence="10">
    <location>
        <position position="120"/>
    </location>
    <ligand>
        <name>FAD</name>
        <dbReference type="ChEBI" id="CHEBI:57692"/>
    </ligand>
</feature>
<dbReference type="InterPro" id="IPR004416">
    <property type="entry name" value="MnmG"/>
</dbReference>
<keyword evidence="7 10" id="KW-0520">NAD</keyword>
<comment type="subcellular location">
    <subcellularLocation>
        <location evidence="10">Cytoplasm</location>
    </subcellularLocation>
</comment>
<dbReference type="InterPro" id="IPR026904">
    <property type="entry name" value="MnmG_C"/>
</dbReference>
<gene>
    <name evidence="10 12" type="primary">mnmG</name>
    <name evidence="10" type="synonym">gidA</name>
    <name evidence="12" type="ORF">OC680_00775</name>
</gene>
<dbReference type="PROSITE" id="PS01280">
    <property type="entry name" value="GIDA_1"/>
    <property type="match status" value="1"/>
</dbReference>
<comment type="subunit">
    <text evidence="8 10">Homodimer. Heterotetramer of two MnmE and two MnmG subunits.</text>
</comment>
<feature type="domain" description="tRNA uridine 5-carboxymethylaminomethyl modification enzyme C-terminal subdomain" evidence="11">
    <location>
        <begin position="540"/>
        <end position="611"/>
    </location>
</feature>
<dbReference type="InterPro" id="IPR020595">
    <property type="entry name" value="MnmG-rel_CS"/>
</dbReference>
<dbReference type="Gene3D" id="1.10.150.570">
    <property type="entry name" value="GidA associated domain, C-terminal subdomain"/>
    <property type="match status" value="1"/>
</dbReference>
<dbReference type="Gene3D" id="1.10.10.1800">
    <property type="entry name" value="tRNA uridine 5-carboxymethylaminomethyl modification enzyme MnmG/GidA"/>
    <property type="match status" value="1"/>
</dbReference>
<dbReference type="PANTHER" id="PTHR11806:SF0">
    <property type="entry name" value="PROTEIN MTO1 HOMOLOG, MITOCHONDRIAL"/>
    <property type="match status" value="1"/>
</dbReference>
<sequence>MNYEGIIIGGGHAGIEAALALSKKHNTLLITGNLKHIATLPCNPSIGGPAKGIVVREIDALGGAMGKAADLSQIQMKMLNTSKGPAVRSLRAQIDKKVYPEVILQMLRQAPNLTLMEALVDYLIIDADRKQVQGVKLDDGTLLYSKIVILTTGTYLSSKILIGHERISSGPNSAPTTYGISQQLKDYGFEVIRLKTGTPPRVKKNTINYDKTQIQFGDSLLQTFSSPPVIKELGVQEPCFLLHTNEQTHQLIIQNLDKTAMYSGYVKSTGPRYCPSIEDKIVRFYDKKQHQIFIEPESLLSDDMYLQGLSTSMPKHLQHTILKTIPAFAQAKITKYAYAIEYDAFNPNQLQHTLETKKIKNLFFAGQINGTSGYEEAACQGLIAGINASLKLQCKAPFILKRNEAYIGVLIDDLINKGTKEPYRLLTSRAEFRLLLRHDNADLRLNHYGFKMGLINKESYKRVENKKCQIKILKDKLQNHFLPCNEQNLTYLKEHYSSLNIENVSLYQLLKRTELNASLLRFLFKDAYSPEVLEQVEIQVKYEDYILKAEKEAQKSLLLEQKIIPTDIDYALIHNLSHEAKEKLTMIKPYNVGQAARILGVNPVDISILLIYLQKYNRHVQQNIAKNF</sequence>
<feature type="binding site" evidence="10">
    <location>
        <begin position="9"/>
        <end position="14"/>
    </location>
    <ligand>
        <name>FAD</name>
        <dbReference type="ChEBI" id="CHEBI:57692"/>
    </ligand>
</feature>
<organism evidence="12 13">
    <name type="scientific">Candidatus Phytoplasma melaleucae</name>
    <dbReference type="NCBI Taxonomy" id="2982630"/>
    <lineage>
        <taxon>Bacteria</taxon>
        <taxon>Bacillati</taxon>
        <taxon>Mycoplasmatota</taxon>
        <taxon>Mollicutes</taxon>
        <taxon>Acholeplasmatales</taxon>
        <taxon>Acholeplasmataceae</taxon>
        <taxon>Candidatus Phytoplasma</taxon>
    </lineage>
</organism>
<dbReference type="Pfam" id="PF13932">
    <property type="entry name" value="SAM_GIDA_C"/>
    <property type="match status" value="1"/>
</dbReference>
<dbReference type="InterPro" id="IPR036188">
    <property type="entry name" value="FAD/NAD-bd_sf"/>
</dbReference>
<keyword evidence="5 10" id="KW-0819">tRNA processing</keyword>
<dbReference type="SMART" id="SM01228">
    <property type="entry name" value="GIDA_assoc_3"/>
    <property type="match status" value="1"/>
</dbReference>
<dbReference type="InterPro" id="IPR049312">
    <property type="entry name" value="GIDA_C_N"/>
</dbReference>
<evidence type="ECO:0000256" key="8">
    <source>
        <dbReference type="ARBA" id="ARBA00025948"/>
    </source>
</evidence>
<keyword evidence="10" id="KW-0963">Cytoplasm</keyword>
<keyword evidence="6 10" id="KW-0274">FAD</keyword>
<dbReference type="HAMAP" id="MF_00129">
    <property type="entry name" value="MnmG_GidA"/>
    <property type="match status" value="1"/>
</dbReference>
<evidence type="ECO:0000313" key="13">
    <source>
        <dbReference type="Proteomes" id="UP001172036"/>
    </source>
</evidence>
<feature type="binding site" evidence="10">
    <location>
        <begin position="270"/>
        <end position="284"/>
    </location>
    <ligand>
        <name>NAD(+)</name>
        <dbReference type="ChEBI" id="CHEBI:57540"/>
    </ligand>
</feature>
<dbReference type="NCBIfam" id="TIGR00136">
    <property type="entry name" value="mnmG_gidA"/>
    <property type="match status" value="1"/>
</dbReference>
<evidence type="ECO:0000256" key="10">
    <source>
        <dbReference type="HAMAP-Rule" id="MF_00129"/>
    </source>
</evidence>
<dbReference type="Gene3D" id="3.50.50.60">
    <property type="entry name" value="FAD/NAD(P)-binding domain"/>
    <property type="match status" value="2"/>
</dbReference>
<accession>A0ABT9DD43</accession>
<keyword evidence="4 10" id="KW-0285">Flavoprotein</keyword>
<dbReference type="InterPro" id="IPR044920">
    <property type="entry name" value="MnmG_C_subdom_sf"/>
</dbReference>
<feature type="binding site" evidence="10">
    <location>
        <position position="367"/>
    </location>
    <ligand>
        <name>FAD</name>
        <dbReference type="ChEBI" id="CHEBI:57692"/>
    </ligand>
</feature>
<dbReference type="RefSeq" id="WP_304515218.1">
    <property type="nucleotide sequence ID" value="NZ_JAOSID010000002.1"/>
</dbReference>
<protein>
    <recommendedName>
        <fullName evidence="3 10">tRNA uridine 5-carboxymethylaminomethyl modification enzyme MnmG</fullName>
    </recommendedName>
    <alternativeName>
        <fullName evidence="9 10">Glucose-inhibited division protein A</fullName>
    </alternativeName>
</protein>
<dbReference type="EMBL" id="JAOSID010000002">
    <property type="protein sequence ID" value="MDO8168016.1"/>
    <property type="molecule type" value="Genomic_DNA"/>
</dbReference>
<evidence type="ECO:0000259" key="11">
    <source>
        <dbReference type="SMART" id="SM01228"/>
    </source>
</evidence>
<reference evidence="12 13" key="1">
    <citation type="journal article" date="2023" name="Int. J. Syst. Evol. Microbiol.">
        <title>The observation of taxonomic boundaries for the 16SrII and 16SrXXV phytoplasmas using genome-based delimitation.</title>
        <authorList>
            <person name="Rodrigues Jardim B."/>
            <person name="Tran-Nguyen L.T.T."/>
            <person name="Gambley C."/>
            <person name="Al-Sadi A.M."/>
            <person name="Al-Subhi A.M."/>
            <person name="Foissac X."/>
            <person name="Salar P."/>
            <person name="Cai H."/>
            <person name="Yang J.Y."/>
            <person name="Davis R."/>
            <person name="Jones L."/>
            <person name="Rodoni B."/>
            <person name="Constable F.E."/>
        </authorList>
    </citation>
    <scope>NUCLEOTIDE SEQUENCE [LARGE SCALE GENOMIC DNA]</scope>
    <source>
        <strain evidence="12">BAWM-155c</strain>
    </source>
</reference>
<dbReference type="Pfam" id="PF21680">
    <property type="entry name" value="GIDA_C_1st"/>
    <property type="match status" value="1"/>
</dbReference>
<comment type="similarity">
    <text evidence="2 10">Belongs to the MnmG family.</text>
</comment>
<dbReference type="SUPFAM" id="SSF51905">
    <property type="entry name" value="FAD/NAD(P)-binding domain"/>
    <property type="match status" value="1"/>
</dbReference>
<evidence type="ECO:0000256" key="2">
    <source>
        <dbReference type="ARBA" id="ARBA00007653"/>
    </source>
</evidence>
<dbReference type="Pfam" id="PF01134">
    <property type="entry name" value="GIDA"/>
    <property type="match status" value="1"/>
</dbReference>
<comment type="cofactor">
    <cofactor evidence="1 10">
        <name>FAD</name>
        <dbReference type="ChEBI" id="CHEBI:57692"/>
    </cofactor>
</comment>
<dbReference type="PANTHER" id="PTHR11806">
    <property type="entry name" value="GLUCOSE INHIBITED DIVISION PROTEIN A"/>
    <property type="match status" value="1"/>
</dbReference>
<comment type="function">
    <text evidence="10">NAD-binding protein involved in the addition of a carboxymethylaminomethyl (cmnm) group at the wobble position (U34) of certain tRNAs, forming tRNA-cmnm(5)s(2)U34.</text>
</comment>
<evidence type="ECO:0000256" key="4">
    <source>
        <dbReference type="ARBA" id="ARBA00022630"/>
    </source>
</evidence>
<dbReference type="InterPro" id="IPR047001">
    <property type="entry name" value="MnmG_C_subdom"/>
</dbReference>
<evidence type="ECO:0000256" key="7">
    <source>
        <dbReference type="ARBA" id="ARBA00023027"/>
    </source>
</evidence>
<feature type="binding site" evidence="10">
    <location>
        <position position="177"/>
    </location>
    <ligand>
        <name>FAD</name>
        <dbReference type="ChEBI" id="CHEBI:57692"/>
    </ligand>
</feature>
<evidence type="ECO:0000256" key="9">
    <source>
        <dbReference type="ARBA" id="ARBA00031800"/>
    </source>
</evidence>
<evidence type="ECO:0000256" key="3">
    <source>
        <dbReference type="ARBA" id="ARBA00020461"/>
    </source>
</evidence>
<dbReference type="InterPro" id="IPR040131">
    <property type="entry name" value="MnmG_N"/>
</dbReference>
<comment type="caution">
    <text evidence="12">The sequence shown here is derived from an EMBL/GenBank/DDBJ whole genome shotgun (WGS) entry which is preliminary data.</text>
</comment>
<keyword evidence="13" id="KW-1185">Reference proteome</keyword>
<evidence type="ECO:0000256" key="5">
    <source>
        <dbReference type="ARBA" id="ARBA00022694"/>
    </source>
</evidence>
<name>A0ABT9DD43_9MOLU</name>
<dbReference type="Proteomes" id="UP001172036">
    <property type="component" value="Unassembled WGS sequence"/>
</dbReference>
<evidence type="ECO:0000313" key="12">
    <source>
        <dbReference type="EMBL" id="MDO8168016.1"/>
    </source>
</evidence>
<evidence type="ECO:0000256" key="6">
    <source>
        <dbReference type="ARBA" id="ARBA00022827"/>
    </source>
</evidence>
<dbReference type="PROSITE" id="PS01281">
    <property type="entry name" value="GIDA_2"/>
    <property type="match status" value="1"/>
</dbReference>
<proteinExistence type="inferred from homology"/>